<name>A0ACB9SGZ7_HOLOL</name>
<evidence type="ECO:0000313" key="1">
    <source>
        <dbReference type="EMBL" id="KAI4454559.1"/>
    </source>
</evidence>
<keyword evidence="2" id="KW-1185">Reference proteome</keyword>
<protein>
    <submittedName>
        <fullName evidence="1">Equilibrative nucleoside transporter</fullName>
    </submittedName>
</protein>
<dbReference type="EMBL" id="CM043023">
    <property type="protein sequence ID" value="KAI4454559.1"/>
    <property type="molecule type" value="Genomic_DNA"/>
</dbReference>
<proteinExistence type="predicted"/>
<sequence>MVCLDSFLALPLIKYYRITESISKLQPEPRDAQILTKKMMKIPYTMIIRKASLQYLNIFLIFTLTLTLFPAVQANIKPASGFFLQDMYTLIVCFLSFNVSTVLGSLTGQYIQWPSPKFVVIPVALRFLYIPFYLLSNYQVPGLERVTPVYITWDWLYWIVSITMAYTSGYFSSISMQYISGTVDSVYSETATKFGAAVLVTGLFTGVLTSYLWPYIITTVK</sequence>
<dbReference type="Proteomes" id="UP001056778">
    <property type="component" value="Chromosome 9"/>
</dbReference>
<organism evidence="1 2">
    <name type="scientific">Holotrichia oblita</name>
    <name type="common">Chafer beetle</name>
    <dbReference type="NCBI Taxonomy" id="644536"/>
    <lineage>
        <taxon>Eukaryota</taxon>
        <taxon>Metazoa</taxon>
        <taxon>Ecdysozoa</taxon>
        <taxon>Arthropoda</taxon>
        <taxon>Hexapoda</taxon>
        <taxon>Insecta</taxon>
        <taxon>Pterygota</taxon>
        <taxon>Neoptera</taxon>
        <taxon>Endopterygota</taxon>
        <taxon>Coleoptera</taxon>
        <taxon>Polyphaga</taxon>
        <taxon>Scarabaeiformia</taxon>
        <taxon>Scarabaeidae</taxon>
        <taxon>Melolonthinae</taxon>
        <taxon>Holotrichia</taxon>
    </lineage>
</organism>
<evidence type="ECO:0000313" key="2">
    <source>
        <dbReference type="Proteomes" id="UP001056778"/>
    </source>
</evidence>
<reference evidence="1" key="1">
    <citation type="submission" date="2022-04" db="EMBL/GenBank/DDBJ databases">
        <title>Chromosome-scale genome assembly of Holotrichia oblita Faldermann.</title>
        <authorList>
            <person name="Rongchong L."/>
        </authorList>
    </citation>
    <scope>NUCLEOTIDE SEQUENCE</scope>
    <source>
        <strain evidence="1">81SQS9</strain>
    </source>
</reference>
<gene>
    <name evidence="1" type="ORF">MML48_9g00016197</name>
</gene>
<comment type="caution">
    <text evidence="1">The sequence shown here is derived from an EMBL/GenBank/DDBJ whole genome shotgun (WGS) entry which is preliminary data.</text>
</comment>
<accession>A0ACB9SGZ7</accession>